<feature type="transmembrane region" description="Helical" evidence="14">
    <location>
        <begin position="281"/>
        <end position="302"/>
    </location>
</feature>
<dbReference type="CDD" id="cd10322">
    <property type="entry name" value="SLC5sbd"/>
    <property type="match status" value="1"/>
</dbReference>
<keyword evidence="10 14" id="KW-0472">Membrane</keyword>
<feature type="transmembrane region" description="Helical" evidence="14">
    <location>
        <begin position="433"/>
        <end position="451"/>
    </location>
</feature>
<organism evidence="15 16">
    <name type="scientific">Calderihabitans maritimus</name>
    <dbReference type="NCBI Taxonomy" id="1246530"/>
    <lineage>
        <taxon>Bacteria</taxon>
        <taxon>Bacillati</taxon>
        <taxon>Bacillota</taxon>
        <taxon>Clostridia</taxon>
        <taxon>Neomoorellales</taxon>
        <taxon>Calderihabitantaceae</taxon>
        <taxon>Calderihabitans</taxon>
    </lineage>
</organism>
<feature type="transmembrane region" description="Helical" evidence="14">
    <location>
        <begin position="81"/>
        <end position="105"/>
    </location>
</feature>
<evidence type="ECO:0000313" key="15">
    <source>
        <dbReference type="EMBL" id="GAW92336.1"/>
    </source>
</evidence>
<comment type="caution">
    <text evidence="15">The sequence shown here is derived from an EMBL/GenBank/DDBJ whole genome shotgun (WGS) entry which is preliminary data.</text>
</comment>
<evidence type="ECO:0000256" key="10">
    <source>
        <dbReference type="ARBA" id="ARBA00023136"/>
    </source>
</evidence>
<gene>
    <name evidence="15" type="ORF">KKC1_14910</name>
</gene>
<feature type="transmembrane region" description="Helical" evidence="14">
    <location>
        <begin position="457"/>
        <end position="480"/>
    </location>
</feature>
<feature type="transmembrane region" description="Helical" evidence="14">
    <location>
        <begin position="165"/>
        <end position="184"/>
    </location>
</feature>
<evidence type="ECO:0000256" key="11">
    <source>
        <dbReference type="ARBA" id="ARBA00023201"/>
    </source>
</evidence>
<keyword evidence="5 14" id="KW-0812">Transmembrane</keyword>
<evidence type="ECO:0000256" key="6">
    <source>
        <dbReference type="ARBA" id="ARBA00022847"/>
    </source>
</evidence>
<keyword evidence="11" id="KW-0739">Sodium transport</keyword>
<sequence>MELTFGGWTGIIVLLAYGALMLGIGITVSLRQKDIHESMDNYYLGGRTLGLLALFFTLYATQYSGNTIIGYAPKAYRLGFAWFQSVTYMTAIIGGYLLFAPRLYILAKRHKFLTPSDWLEARFKSPAVTLVGTLLMLYGLGNYLLEQLVAIGHGVSGLTAGTIPYQIGVIFFIVIMLIYSWLGGMRAVAYTDVMQGIALLVGILALLIGSIKVWGGLPAATQYMIAEVPKKVGVPSLETSTKWISLLILVAIGAAVYPHAIQRIYAAGSERTLKRSLSRMAWMPFVTTGLVYLVGLIGIKAFPGLDKMTSEKLVGMMANVVAAQSPFFYWMMILLFGGVVAAIVSTADSVLLSFSSIVSKDIYGRFINPDAPEKQKLMVGKVAGIIVLFILLLIAWNPPGTLYQIFVLKFEVLIQVAPAFILGLYWKRLTKGPVVVGMIAGALVAGMMTLSGNKTFLGFYSGVWGLLLNLAICVVGSFLVSASKELQQEVEKVIALDR</sequence>
<keyword evidence="6" id="KW-0769">Symport</keyword>
<dbReference type="EMBL" id="BDGJ01000071">
    <property type="protein sequence ID" value="GAW92336.1"/>
    <property type="molecule type" value="Genomic_DNA"/>
</dbReference>
<feature type="transmembrane region" description="Helical" evidence="14">
    <location>
        <begin position="243"/>
        <end position="260"/>
    </location>
</feature>
<comment type="similarity">
    <text evidence="2 13">Belongs to the sodium:solute symporter (SSF) (TC 2.A.21) family.</text>
</comment>
<dbReference type="Gene3D" id="1.20.1730.10">
    <property type="entry name" value="Sodium/glucose cotransporter"/>
    <property type="match status" value="1"/>
</dbReference>
<reference evidence="16" key="1">
    <citation type="journal article" date="2017" name="Appl. Environ. Microbiol.">
        <title>Genomic analysis of Calderihabitans maritimus KKC1, a thermophilic hydrogenogenic carboxydotrophic bacterium isolated from marine sediment.</title>
        <authorList>
            <person name="Omae K."/>
            <person name="Yoneda Y."/>
            <person name="Fukuyama Y."/>
            <person name="Yoshida T."/>
            <person name="Sako Y."/>
        </authorList>
    </citation>
    <scope>NUCLEOTIDE SEQUENCE [LARGE SCALE GENOMIC DNA]</scope>
    <source>
        <strain evidence="16">KKC1</strain>
    </source>
</reference>
<evidence type="ECO:0000256" key="2">
    <source>
        <dbReference type="ARBA" id="ARBA00006434"/>
    </source>
</evidence>
<evidence type="ECO:0000256" key="13">
    <source>
        <dbReference type="RuleBase" id="RU362091"/>
    </source>
</evidence>
<proteinExistence type="inferred from homology"/>
<evidence type="ECO:0000256" key="14">
    <source>
        <dbReference type="SAM" id="Phobius"/>
    </source>
</evidence>
<comment type="catalytic activity">
    <reaction evidence="12">
        <text>L-proline(in) + Na(+)(in) = L-proline(out) + Na(+)(out)</text>
        <dbReference type="Rhea" id="RHEA:28967"/>
        <dbReference type="ChEBI" id="CHEBI:29101"/>
        <dbReference type="ChEBI" id="CHEBI:60039"/>
    </reaction>
</comment>
<dbReference type="InterPro" id="IPR038377">
    <property type="entry name" value="Na/Glc_symporter_sf"/>
</dbReference>
<evidence type="ECO:0000313" key="16">
    <source>
        <dbReference type="Proteomes" id="UP000197032"/>
    </source>
</evidence>
<accession>A0A1Z5HS36</accession>
<evidence type="ECO:0000256" key="7">
    <source>
        <dbReference type="ARBA" id="ARBA00022989"/>
    </source>
</evidence>
<dbReference type="GO" id="GO:0015293">
    <property type="term" value="F:symporter activity"/>
    <property type="evidence" value="ECO:0007669"/>
    <property type="project" value="UniProtKB-KW"/>
</dbReference>
<keyword evidence="7 14" id="KW-1133">Transmembrane helix</keyword>
<keyword evidence="8" id="KW-0915">Sodium</keyword>
<dbReference type="PROSITE" id="PS50283">
    <property type="entry name" value="NA_SOLUT_SYMP_3"/>
    <property type="match status" value="1"/>
</dbReference>
<dbReference type="PANTHER" id="PTHR48086:SF3">
    <property type="entry name" value="SODIUM_PROLINE SYMPORTER"/>
    <property type="match status" value="1"/>
</dbReference>
<name>A0A1Z5HS36_9FIRM</name>
<comment type="subcellular location">
    <subcellularLocation>
        <location evidence="1">Cell membrane</location>
        <topology evidence="1">Multi-pass membrane protein</topology>
    </subcellularLocation>
</comment>
<evidence type="ECO:0000256" key="12">
    <source>
        <dbReference type="ARBA" id="ARBA00033708"/>
    </source>
</evidence>
<dbReference type="RefSeq" id="WP_088553716.1">
    <property type="nucleotide sequence ID" value="NZ_BDGJ01000071.1"/>
</dbReference>
<evidence type="ECO:0000256" key="3">
    <source>
        <dbReference type="ARBA" id="ARBA00022448"/>
    </source>
</evidence>
<dbReference type="AlphaFoldDB" id="A0A1Z5HS36"/>
<evidence type="ECO:0000256" key="4">
    <source>
        <dbReference type="ARBA" id="ARBA00022475"/>
    </source>
</evidence>
<dbReference type="OrthoDB" id="9810181at2"/>
<evidence type="ECO:0000256" key="9">
    <source>
        <dbReference type="ARBA" id="ARBA00023065"/>
    </source>
</evidence>
<dbReference type="Proteomes" id="UP000197032">
    <property type="component" value="Unassembled WGS sequence"/>
</dbReference>
<keyword evidence="3" id="KW-0813">Transport</keyword>
<feature type="transmembrane region" description="Helical" evidence="14">
    <location>
        <begin position="327"/>
        <end position="357"/>
    </location>
</feature>
<feature type="transmembrane region" description="Helical" evidence="14">
    <location>
        <begin position="378"/>
        <end position="396"/>
    </location>
</feature>
<evidence type="ECO:0000256" key="5">
    <source>
        <dbReference type="ARBA" id="ARBA00022692"/>
    </source>
</evidence>
<feature type="transmembrane region" description="Helical" evidence="14">
    <location>
        <begin position="42"/>
        <end position="61"/>
    </location>
</feature>
<keyword evidence="16" id="KW-1185">Reference proteome</keyword>
<evidence type="ECO:0000256" key="1">
    <source>
        <dbReference type="ARBA" id="ARBA00004651"/>
    </source>
</evidence>
<dbReference type="InterPro" id="IPR050277">
    <property type="entry name" value="Sodium:Solute_Symporter"/>
</dbReference>
<keyword evidence="9" id="KW-0406">Ion transport</keyword>
<evidence type="ECO:0000256" key="8">
    <source>
        <dbReference type="ARBA" id="ARBA00023053"/>
    </source>
</evidence>
<dbReference type="PANTHER" id="PTHR48086">
    <property type="entry name" value="SODIUM/PROLINE SYMPORTER-RELATED"/>
    <property type="match status" value="1"/>
</dbReference>
<evidence type="ECO:0008006" key="17">
    <source>
        <dbReference type="Google" id="ProtNLM"/>
    </source>
</evidence>
<dbReference type="GO" id="GO:0006814">
    <property type="term" value="P:sodium ion transport"/>
    <property type="evidence" value="ECO:0007669"/>
    <property type="project" value="UniProtKB-KW"/>
</dbReference>
<keyword evidence="4" id="KW-1003">Cell membrane</keyword>
<feature type="transmembrane region" description="Helical" evidence="14">
    <location>
        <begin position="196"/>
        <end position="214"/>
    </location>
</feature>
<feature type="transmembrane region" description="Helical" evidence="14">
    <location>
        <begin position="6"/>
        <end position="30"/>
    </location>
</feature>
<feature type="transmembrane region" description="Helical" evidence="14">
    <location>
        <begin position="402"/>
        <end position="426"/>
    </location>
</feature>
<dbReference type="GO" id="GO:0005886">
    <property type="term" value="C:plasma membrane"/>
    <property type="evidence" value="ECO:0007669"/>
    <property type="project" value="UniProtKB-SubCell"/>
</dbReference>
<protein>
    <recommendedName>
        <fullName evidence="17">Sodium:pantothenate symporter</fullName>
    </recommendedName>
</protein>
<feature type="transmembrane region" description="Helical" evidence="14">
    <location>
        <begin position="126"/>
        <end position="145"/>
    </location>
</feature>
<dbReference type="Pfam" id="PF00474">
    <property type="entry name" value="SSF"/>
    <property type="match status" value="1"/>
</dbReference>
<dbReference type="InterPro" id="IPR001734">
    <property type="entry name" value="Na/solute_symporter"/>
</dbReference>